<dbReference type="InterPro" id="IPR005693">
    <property type="entry name" value="Mce"/>
</dbReference>
<dbReference type="AlphaFoldDB" id="A0AAD0NPD2"/>
<name>A0AAD0NPD2_9ACTN</name>
<accession>A0AAD0NPD2</accession>
<dbReference type="Proteomes" id="UP000244903">
    <property type="component" value="Chromosome"/>
</dbReference>
<evidence type="ECO:0000313" key="4">
    <source>
        <dbReference type="Proteomes" id="UP000244903"/>
    </source>
</evidence>
<gene>
    <name evidence="3" type="ORF">A6048_17330</name>
</gene>
<feature type="domain" description="Mammalian cell entry C-terminal" evidence="2">
    <location>
        <begin position="130"/>
        <end position="287"/>
    </location>
</feature>
<dbReference type="GO" id="GO:0005576">
    <property type="term" value="C:extracellular region"/>
    <property type="evidence" value="ECO:0007669"/>
    <property type="project" value="TreeGrafter"/>
</dbReference>
<keyword evidence="4" id="KW-1185">Reference proteome</keyword>
<evidence type="ECO:0008006" key="5">
    <source>
        <dbReference type="Google" id="ProtNLM"/>
    </source>
</evidence>
<feature type="domain" description="Mce/MlaD" evidence="1">
    <location>
        <begin position="41"/>
        <end position="119"/>
    </location>
</feature>
<reference evidence="3 4" key="1">
    <citation type="submission" date="2016-04" db="EMBL/GenBank/DDBJ databases">
        <title>Complete genome sequence of the haloalkaliphilic hydrocarbon-degrading bacterium Dietzia psychralcaliphila ILA-1T, isolated from a drain of a fish product-processing plant.</title>
        <authorList>
            <person name="Zhao J."/>
            <person name="Hu B."/>
            <person name="Geng S."/>
            <person name="Nie Y."/>
            <person name="Tang Y."/>
        </authorList>
    </citation>
    <scope>NUCLEOTIDE SEQUENCE [LARGE SCALE GENOMIC DNA]</scope>
    <source>
        <strain evidence="3 4">ILA-1</strain>
    </source>
</reference>
<dbReference type="KEGG" id="dpc:A6048_17330"/>
<dbReference type="EMBL" id="CP015453">
    <property type="protein sequence ID" value="AWH96971.1"/>
    <property type="molecule type" value="Genomic_DNA"/>
</dbReference>
<evidence type="ECO:0000313" key="3">
    <source>
        <dbReference type="EMBL" id="AWH96971.1"/>
    </source>
</evidence>
<proteinExistence type="predicted"/>
<dbReference type="PANTHER" id="PTHR33371">
    <property type="entry name" value="INTERMEMBRANE PHOSPHOLIPID TRANSPORT SYSTEM BINDING PROTEIN MLAD-RELATED"/>
    <property type="match status" value="1"/>
</dbReference>
<evidence type="ECO:0000259" key="1">
    <source>
        <dbReference type="Pfam" id="PF02470"/>
    </source>
</evidence>
<sequence>MTSRRGLRPALGLFVYCLVGVLCSVLVVNTLRVPIGWGARAYSAEFADVGGLGPGSEVTVAGVRVGRVLGVGREVGPGGEVIAVVDFEVERASPVSDGVRASVRYGDMLGIRYLSLDPPQDGGPAVGGADPLAGGARIPLEATTDPVDLTALVNGFKPLFEAVRPEEVNTLSHTVVAAFQGEPGAMDVLLARLALVSRDIVGRQDVYSRLADNIMALNTTLTDRGEDLQRLVRGLDTVSGALADGGGNDLALLIERGDAATATLASMLRETEPDLRASVDAARHTTDGWIPNTPAFDTAMGKAPLFAREVNAQAQKGGFLALYMCNFTVKWDDWETSLFGYRNSGACR</sequence>
<dbReference type="InterPro" id="IPR052336">
    <property type="entry name" value="MlaD_Phospholipid_Transporter"/>
</dbReference>
<dbReference type="Pfam" id="PF11887">
    <property type="entry name" value="Mce4_CUP1"/>
    <property type="match status" value="1"/>
</dbReference>
<dbReference type="PANTHER" id="PTHR33371:SF17">
    <property type="entry name" value="MCE-FAMILY PROTEIN MCE1B"/>
    <property type="match status" value="1"/>
</dbReference>
<dbReference type="InterPro" id="IPR024516">
    <property type="entry name" value="Mce_C"/>
</dbReference>
<dbReference type="InterPro" id="IPR003399">
    <property type="entry name" value="Mce/MlaD"/>
</dbReference>
<dbReference type="NCBIfam" id="TIGR00996">
    <property type="entry name" value="Mtu_fam_mce"/>
    <property type="match status" value="1"/>
</dbReference>
<dbReference type="Pfam" id="PF02470">
    <property type="entry name" value="MlaD"/>
    <property type="match status" value="1"/>
</dbReference>
<organism evidence="3 4">
    <name type="scientific">Dietzia psychralcaliphila</name>
    <dbReference type="NCBI Taxonomy" id="139021"/>
    <lineage>
        <taxon>Bacteria</taxon>
        <taxon>Bacillati</taxon>
        <taxon>Actinomycetota</taxon>
        <taxon>Actinomycetes</taxon>
        <taxon>Mycobacteriales</taxon>
        <taxon>Dietziaceae</taxon>
        <taxon>Dietzia</taxon>
    </lineage>
</organism>
<dbReference type="RefSeq" id="WP_107747089.1">
    <property type="nucleotide sequence ID" value="NZ_CP015453.1"/>
</dbReference>
<evidence type="ECO:0000259" key="2">
    <source>
        <dbReference type="Pfam" id="PF11887"/>
    </source>
</evidence>
<dbReference type="GO" id="GO:0051701">
    <property type="term" value="P:biological process involved in interaction with host"/>
    <property type="evidence" value="ECO:0007669"/>
    <property type="project" value="TreeGrafter"/>
</dbReference>
<protein>
    <recommendedName>
        <fullName evidence="5">Phospholipid/cholesterol/gamma-HCH transport system substrate-binding protein</fullName>
    </recommendedName>
</protein>